<dbReference type="Pfam" id="PF00698">
    <property type="entry name" value="Acyl_transf_1"/>
    <property type="match status" value="1"/>
</dbReference>
<sequence>MTAIASADENVQTSVAVIGMAARIPGAADIDEFWAALVAGRDLTTRLDSRRTYGVVADTELFDAAFFGVSPRDAQVLDPQNRVFLECAWEALEHAGYDPGTYRGAIGVYAGSAETDHVAVLRSQRHRFPETTGEQLRLAGSRDFLTSRVAYKLNLRGPAVTVHTACSTSLVAVHLACQALLAGDCDMALAGGVTVRGSAGAAEDDELLSPEGCCRPFDADADGMVGADGAGIVVLKRLPDALADGDHVDAVLRGSALSNDGSGKVSFTAPGVAGQVAAIRSAHLLADVPPDTIGYVEAHGTGTSIGDAIEVRALSEAFGPGSPERCLLGSVKSNIGHADAAAGVIGLIKVVLSLRHGLIPGTAHFRRPNPHLDLPAGPFVVTCEATPWPPGDGPRRAGVNSTGIGGTNAHVLVEEAPTAHLPPDDGRYHLLPLSARTAAALAESAARLRVRLQRDPVAIADAAWTLQTGRAAFDHRAFVVCRDRDEAARALTSLAEHPQAPVDPPTGVADVAFLFPGQRGGHVGMARELYVQEPVFRAAIDDCAARAGADLGLDLRQVLYPEPGAETEAQARLTTTAVCQPAVFAVQHALAELWGSRGVSPHAVLGYGLGAYAAAVSAGVLTMADALSLVLTRGRLLDRLPEVAVVAVPLPEADLLPMLAGDMAIAAIDGPRQCVVSGPTAGVEQLVAHLAGLGVDASRLRTGSAAHSVLVDDIIDEYADAVASVQLRPPRLTWISDRTGAPVTARDACDPAYWADHLRHTVRFSEAVQTLLAGSDGILLEVGAGRALGDLARQHPDGGTRTIAASLPDAAEGAGGAAESLRATGVLWQAGLPVRWSALHNARPPRRVPLSTYPFQRERFALDDPTPVVALASPGGPAEPAPGHDTDRAATDPRTPVEKTIADVWREVLRVQHVGIDDDFFELGGQSLHATRVLARLRPALGPDAPRLTIMDVFDHSTIRELAALVSGSDPQEGAGP</sequence>
<feature type="compositionally biased region" description="Basic and acidic residues" evidence="5">
    <location>
        <begin position="882"/>
        <end position="893"/>
    </location>
</feature>
<dbReference type="Gene3D" id="3.30.70.3290">
    <property type="match status" value="1"/>
</dbReference>
<dbReference type="InterPro" id="IPR036736">
    <property type="entry name" value="ACP-like_sf"/>
</dbReference>
<dbReference type="SUPFAM" id="SSF52151">
    <property type="entry name" value="FabD/lysophospholipase-like"/>
    <property type="match status" value="1"/>
</dbReference>
<keyword evidence="1" id="KW-0596">Phosphopantetheine</keyword>
<dbReference type="InterPro" id="IPR014030">
    <property type="entry name" value="Ketoacyl_synth_N"/>
</dbReference>
<dbReference type="InterPro" id="IPR020841">
    <property type="entry name" value="PKS_Beta-ketoAc_synthase_dom"/>
</dbReference>
<evidence type="ECO:0000313" key="9">
    <source>
        <dbReference type="Proteomes" id="UP001296706"/>
    </source>
</evidence>
<protein>
    <submittedName>
        <fullName evidence="8">Acyltransferase domain-containing protein</fullName>
    </submittedName>
</protein>
<evidence type="ECO:0000256" key="1">
    <source>
        <dbReference type="ARBA" id="ARBA00022450"/>
    </source>
</evidence>
<dbReference type="Pfam" id="PF02801">
    <property type="entry name" value="Ketoacyl-synt_C"/>
    <property type="match status" value="1"/>
</dbReference>
<dbReference type="PANTHER" id="PTHR43775:SF51">
    <property type="entry name" value="INACTIVE PHENOLPHTHIOCEROL SYNTHESIS POLYKETIDE SYNTHASE TYPE I PKS1-RELATED"/>
    <property type="match status" value="1"/>
</dbReference>
<dbReference type="InterPro" id="IPR009081">
    <property type="entry name" value="PP-bd_ACP"/>
</dbReference>
<dbReference type="InterPro" id="IPR016036">
    <property type="entry name" value="Malonyl_transacylase_ACP-bd"/>
</dbReference>
<dbReference type="SUPFAM" id="SSF47336">
    <property type="entry name" value="ACP-like"/>
    <property type="match status" value="1"/>
</dbReference>
<evidence type="ECO:0000256" key="5">
    <source>
        <dbReference type="SAM" id="MobiDB-lite"/>
    </source>
</evidence>
<dbReference type="InterPro" id="IPR016039">
    <property type="entry name" value="Thiolase-like"/>
</dbReference>
<evidence type="ECO:0000256" key="2">
    <source>
        <dbReference type="ARBA" id="ARBA00022553"/>
    </source>
</evidence>
<feature type="domain" description="Ketosynthase family 3 (KS3)" evidence="7">
    <location>
        <begin position="12"/>
        <end position="415"/>
    </location>
</feature>
<dbReference type="PROSITE" id="PS52004">
    <property type="entry name" value="KS3_2"/>
    <property type="match status" value="1"/>
</dbReference>
<dbReference type="SUPFAM" id="SSF55048">
    <property type="entry name" value="Probable ACP-binding domain of malonyl-CoA ACP transacylase"/>
    <property type="match status" value="1"/>
</dbReference>
<accession>A0ABX1R643</accession>
<gene>
    <name evidence="8" type="ORF">HF577_01780</name>
</gene>
<proteinExistence type="predicted"/>
<dbReference type="InterPro" id="IPR016035">
    <property type="entry name" value="Acyl_Trfase/lysoPLipase"/>
</dbReference>
<keyword evidence="9" id="KW-1185">Reference proteome</keyword>
<dbReference type="PROSITE" id="PS50075">
    <property type="entry name" value="CARRIER"/>
    <property type="match status" value="1"/>
</dbReference>
<dbReference type="GO" id="GO:0016746">
    <property type="term" value="F:acyltransferase activity"/>
    <property type="evidence" value="ECO:0007669"/>
    <property type="project" value="UniProtKB-KW"/>
</dbReference>
<dbReference type="Gene3D" id="3.30.70.250">
    <property type="entry name" value="Malonyl-CoA ACP transacylase, ACP-binding"/>
    <property type="match status" value="1"/>
</dbReference>
<dbReference type="Pfam" id="PF00550">
    <property type="entry name" value="PP-binding"/>
    <property type="match status" value="1"/>
</dbReference>
<dbReference type="Gene3D" id="3.40.47.10">
    <property type="match status" value="1"/>
</dbReference>
<reference evidence="8 9" key="1">
    <citation type="submission" date="2020-04" db="EMBL/GenBank/DDBJ databases">
        <authorList>
            <person name="Klaysubun C."/>
            <person name="Duangmal K."/>
            <person name="Lipun K."/>
        </authorList>
    </citation>
    <scope>NUCLEOTIDE SEQUENCE [LARGE SCALE GENOMIC DNA]</scope>
    <source>
        <strain evidence="8 9">JCM 11839</strain>
    </source>
</reference>
<feature type="region of interest" description="Disordered" evidence="5">
    <location>
        <begin position="872"/>
        <end position="893"/>
    </location>
</feature>
<dbReference type="InterPro" id="IPR001227">
    <property type="entry name" value="Ac_transferase_dom_sf"/>
</dbReference>
<dbReference type="SMART" id="SM00827">
    <property type="entry name" value="PKS_AT"/>
    <property type="match status" value="1"/>
</dbReference>
<evidence type="ECO:0000256" key="4">
    <source>
        <dbReference type="ARBA" id="ARBA00023315"/>
    </source>
</evidence>
<evidence type="ECO:0000313" key="8">
    <source>
        <dbReference type="EMBL" id="NMH75840.1"/>
    </source>
</evidence>
<evidence type="ECO:0000259" key="7">
    <source>
        <dbReference type="PROSITE" id="PS52004"/>
    </source>
</evidence>
<dbReference type="Gene3D" id="3.40.366.10">
    <property type="entry name" value="Malonyl-Coenzyme A Acyl Carrier Protein, domain 2"/>
    <property type="match status" value="1"/>
</dbReference>
<evidence type="ECO:0000259" key="6">
    <source>
        <dbReference type="PROSITE" id="PS50075"/>
    </source>
</evidence>
<dbReference type="SMART" id="SM00825">
    <property type="entry name" value="PKS_KS"/>
    <property type="match status" value="1"/>
</dbReference>
<dbReference type="InterPro" id="IPR032821">
    <property type="entry name" value="PKS_assoc"/>
</dbReference>
<dbReference type="Gene3D" id="1.10.1200.10">
    <property type="entry name" value="ACP-like"/>
    <property type="match status" value="1"/>
</dbReference>
<feature type="compositionally biased region" description="Low complexity" evidence="5">
    <location>
        <begin position="872"/>
        <end position="881"/>
    </location>
</feature>
<keyword evidence="3" id="KW-0808">Transferase</keyword>
<dbReference type="RefSeq" id="WP_169393904.1">
    <property type="nucleotide sequence ID" value="NZ_BAAAJH010000023.1"/>
</dbReference>
<comment type="caution">
    <text evidence="8">The sequence shown here is derived from an EMBL/GenBank/DDBJ whole genome shotgun (WGS) entry which is preliminary data.</text>
</comment>
<dbReference type="Proteomes" id="UP001296706">
    <property type="component" value="Unassembled WGS sequence"/>
</dbReference>
<name>A0ABX1R643_9PSEU</name>
<organism evidence="8 9">
    <name type="scientific">Pseudonocardia xinjiangensis</name>
    <dbReference type="NCBI Taxonomy" id="75289"/>
    <lineage>
        <taxon>Bacteria</taxon>
        <taxon>Bacillati</taxon>
        <taxon>Actinomycetota</taxon>
        <taxon>Actinomycetes</taxon>
        <taxon>Pseudonocardiales</taxon>
        <taxon>Pseudonocardiaceae</taxon>
        <taxon>Pseudonocardia</taxon>
    </lineage>
</organism>
<dbReference type="SMART" id="SM00823">
    <property type="entry name" value="PKS_PP"/>
    <property type="match status" value="1"/>
</dbReference>
<dbReference type="EMBL" id="JAAXKY010000002">
    <property type="protein sequence ID" value="NMH75840.1"/>
    <property type="molecule type" value="Genomic_DNA"/>
</dbReference>
<evidence type="ECO:0000256" key="3">
    <source>
        <dbReference type="ARBA" id="ARBA00022679"/>
    </source>
</evidence>
<dbReference type="PROSITE" id="PS00606">
    <property type="entry name" value="KS3_1"/>
    <property type="match status" value="1"/>
</dbReference>
<dbReference type="Pfam" id="PF16197">
    <property type="entry name" value="KAsynt_C_assoc"/>
    <property type="match status" value="1"/>
</dbReference>
<dbReference type="InterPro" id="IPR014031">
    <property type="entry name" value="Ketoacyl_synth_C"/>
</dbReference>
<feature type="domain" description="Carrier" evidence="6">
    <location>
        <begin position="892"/>
        <end position="970"/>
    </location>
</feature>
<dbReference type="SUPFAM" id="SSF53901">
    <property type="entry name" value="Thiolase-like"/>
    <property type="match status" value="1"/>
</dbReference>
<keyword evidence="4 8" id="KW-0012">Acyltransferase</keyword>
<dbReference type="InterPro" id="IPR050091">
    <property type="entry name" value="PKS_NRPS_Biosynth_Enz"/>
</dbReference>
<dbReference type="InterPro" id="IPR020806">
    <property type="entry name" value="PKS_PP-bd"/>
</dbReference>
<keyword evidence="2" id="KW-0597">Phosphoprotein</keyword>
<dbReference type="InterPro" id="IPR018201">
    <property type="entry name" value="Ketoacyl_synth_AS"/>
</dbReference>
<dbReference type="InterPro" id="IPR014043">
    <property type="entry name" value="Acyl_transferase_dom"/>
</dbReference>
<dbReference type="PANTHER" id="PTHR43775">
    <property type="entry name" value="FATTY ACID SYNTHASE"/>
    <property type="match status" value="1"/>
</dbReference>
<dbReference type="Pfam" id="PF00109">
    <property type="entry name" value="ketoacyl-synt"/>
    <property type="match status" value="1"/>
</dbReference>
<dbReference type="CDD" id="cd00833">
    <property type="entry name" value="PKS"/>
    <property type="match status" value="1"/>
</dbReference>